<feature type="compositionally biased region" description="Low complexity" evidence="5">
    <location>
        <begin position="242"/>
        <end position="256"/>
    </location>
</feature>
<evidence type="ECO:0000313" key="7">
    <source>
        <dbReference type="EMBL" id="ROW03031.1"/>
    </source>
</evidence>
<evidence type="ECO:0000256" key="1">
    <source>
        <dbReference type="ARBA" id="ARBA00004167"/>
    </source>
</evidence>
<evidence type="ECO:0000256" key="6">
    <source>
        <dbReference type="SAM" id="Phobius"/>
    </source>
</evidence>
<evidence type="ECO:0000256" key="5">
    <source>
        <dbReference type="SAM" id="MobiDB-lite"/>
    </source>
</evidence>
<dbReference type="PANTHER" id="PTHR15549">
    <property type="entry name" value="PAIRED IMMUNOGLOBULIN-LIKE TYPE 2 RECEPTOR"/>
    <property type="match status" value="1"/>
</dbReference>
<feature type="compositionally biased region" description="Low complexity" evidence="5">
    <location>
        <begin position="175"/>
        <end position="193"/>
    </location>
</feature>
<keyword evidence="3 6" id="KW-1133">Transmembrane helix</keyword>
<dbReference type="AlphaFoldDB" id="A0A423WHZ7"/>
<evidence type="ECO:0008006" key="9">
    <source>
        <dbReference type="Google" id="ProtNLM"/>
    </source>
</evidence>
<comment type="subcellular location">
    <subcellularLocation>
        <location evidence="1">Membrane</location>
        <topology evidence="1">Single-pass membrane protein</topology>
    </subcellularLocation>
</comment>
<dbReference type="OrthoDB" id="4148662at2759"/>
<feature type="region of interest" description="Disordered" evidence="5">
    <location>
        <begin position="337"/>
        <end position="384"/>
    </location>
</feature>
<dbReference type="Proteomes" id="UP000283895">
    <property type="component" value="Unassembled WGS sequence"/>
</dbReference>
<accession>A0A423WHZ7</accession>
<dbReference type="GO" id="GO:0071944">
    <property type="term" value="C:cell periphery"/>
    <property type="evidence" value="ECO:0007669"/>
    <property type="project" value="UniProtKB-ARBA"/>
</dbReference>
<feature type="region of interest" description="Disordered" evidence="5">
    <location>
        <begin position="150"/>
        <end position="198"/>
    </location>
</feature>
<gene>
    <name evidence="7" type="ORF">VMCG_05830</name>
</gene>
<evidence type="ECO:0000313" key="8">
    <source>
        <dbReference type="Proteomes" id="UP000283895"/>
    </source>
</evidence>
<evidence type="ECO:0000256" key="3">
    <source>
        <dbReference type="ARBA" id="ARBA00022989"/>
    </source>
</evidence>
<dbReference type="EMBL" id="LKEA01000016">
    <property type="protein sequence ID" value="ROW03031.1"/>
    <property type="molecule type" value="Genomic_DNA"/>
</dbReference>
<evidence type="ECO:0000256" key="2">
    <source>
        <dbReference type="ARBA" id="ARBA00022692"/>
    </source>
</evidence>
<feature type="compositionally biased region" description="Polar residues" evidence="5">
    <location>
        <begin position="163"/>
        <end position="174"/>
    </location>
</feature>
<keyword evidence="8" id="KW-1185">Reference proteome</keyword>
<feature type="region of interest" description="Disordered" evidence="5">
    <location>
        <begin position="235"/>
        <end position="267"/>
    </location>
</feature>
<evidence type="ECO:0000256" key="4">
    <source>
        <dbReference type="ARBA" id="ARBA00023136"/>
    </source>
</evidence>
<proteinExistence type="predicted"/>
<protein>
    <recommendedName>
        <fullName evidence="9">Mid2 domain-containing protein</fullName>
    </recommendedName>
</protein>
<reference evidence="7 8" key="1">
    <citation type="submission" date="2015-09" db="EMBL/GenBank/DDBJ databases">
        <title>Host preference determinants of Valsa canker pathogens revealed by comparative genomics.</title>
        <authorList>
            <person name="Yin Z."/>
            <person name="Huang L."/>
        </authorList>
    </citation>
    <scope>NUCLEOTIDE SEQUENCE [LARGE SCALE GENOMIC DNA]</scope>
    <source>
        <strain evidence="7 8">03-1</strain>
    </source>
</reference>
<name>A0A423WHZ7_9PEZI</name>
<keyword evidence="4 6" id="KW-0472">Membrane</keyword>
<dbReference type="STRING" id="356882.A0A423WHZ7"/>
<keyword evidence="2 6" id="KW-0812">Transmembrane</keyword>
<dbReference type="GO" id="GO:0016020">
    <property type="term" value="C:membrane"/>
    <property type="evidence" value="ECO:0007669"/>
    <property type="project" value="UniProtKB-SubCell"/>
</dbReference>
<organism evidence="7 8">
    <name type="scientific">Cytospora schulzeri</name>
    <dbReference type="NCBI Taxonomy" id="448051"/>
    <lineage>
        <taxon>Eukaryota</taxon>
        <taxon>Fungi</taxon>
        <taxon>Dikarya</taxon>
        <taxon>Ascomycota</taxon>
        <taxon>Pezizomycotina</taxon>
        <taxon>Sordariomycetes</taxon>
        <taxon>Sordariomycetidae</taxon>
        <taxon>Diaporthales</taxon>
        <taxon>Cytosporaceae</taxon>
        <taxon>Cytospora</taxon>
    </lineage>
</organism>
<feature type="transmembrane region" description="Helical" evidence="6">
    <location>
        <begin position="204"/>
        <end position="228"/>
    </location>
</feature>
<sequence>MGGVNLLISNGTCFYAPGKQASDNMIPCGNAASGTYNCCEEGDFCLESNICYNTNHSTTYMAGCTNEEFGSSNCPTKGNSDQPLLNLVQCEDTKSEGTVVWSACPGPSTRTKIGAPQACTCSDPDNGIMTATTQFVQVASLPTAIGETISFDKDHTPKAKGHTTVTSTAENGQQTTMTEATAASTADSSSSNSGSGGLSTGAKAGIGVGVAALAVGLMALAAFFFIWYRRKNSKGGPGGDGAANNPAAAHGPDHYQSPPPQYASPAYQYGGLPVSPMGEAPLATPGFAGFKSELPAEGVKPVLKSELPAEGEVRPAFQSELPAGDLDIATSQALDRNGTPSVLSVGAASPAPTGHASMVSDVSNDGQGRGPNGGNMAPIAELHG</sequence>
<comment type="caution">
    <text evidence="7">The sequence shown here is derived from an EMBL/GenBank/DDBJ whole genome shotgun (WGS) entry which is preliminary data.</text>
</comment>
<dbReference type="InterPro" id="IPR051694">
    <property type="entry name" value="Immunoregulatory_rcpt-like"/>
</dbReference>